<comment type="caution">
    <text evidence="3">The sequence shown here is derived from an EMBL/GenBank/DDBJ whole genome shotgun (WGS) entry which is preliminary data.</text>
</comment>
<sequence length="168" mass="18965">MKEKLAIVCLLFLLPFSLLNAQNTLTLADGESGPEAEIQQVAWLEGHWKAEALGGTAEEYWSAPAGNAMMGMFRLLRDGQIVFYEIFTITEESGSLLLRIKHFHPDLKGWEEKDDTVDFPLVKVSEEGVWFDGLTMLKADSDTLMVYVRSESQDGAISELEFPYRRVD</sequence>
<evidence type="ECO:0000313" key="4">
    <source>
        <dbReference type="Proteomes" id="UP000245533"/>
    </source>
</evidence>
<dbReference type="EMBL" id="QGGB01000002">
    <property type="protein sequence ID" value="PWN07947.1"/>
    <property type="molecule type" value="Genomic_DNA"/>
</dbReference>
<feature type="domain" description="DUF6265" evidence="2">
    <location>
        <begin position="42"/>
        <end position="149"/>
    </location>
</feature>
<dbReference type="InterPro" id="IPR046232">
    <property type="entry name" value="DUF6265"/>
</dbReference>
<reference evidence="3 4" key="1">
    <citation type="submission" date="2018-05" db="EMBL/GenBank/DDBJ databases">
        <title>Rhodohalobacter halophilus gen. nov., sp. nov., a moderately halophilic member of the family Balneolaceae.</title>
        <authorList>
            <person name="Liu Z.-W."/>
        </authorList>
    </citation>
    <scope>NUCLEOTIDE SEQUENCE [LARGE SCALE GENOMIC DNA]</scope>
    <source>
        <strain evidence="3 4">8A47</strain>
    </source>
</reference>
<feature type="chain" id="PRO_5016251622" description="DUF6265 domain-containing protein" evidence="1">
    <location>
        <begin position="22"/>
        <end position="168"/>
    </location>
</feature>
<proteinExistence type="predicted"/>
<accession>A0A316TTL8</accession>
<feature type="signal peptide" evidence="1">
    <location>
        <begin position="1"/>
        <end position="21"/>
    </location>
</feature>
<dbReference type="AlphaFoldDB" id="A0A316TTL8"/>
<name>A0A316TTL8_9BACT</name>
<dbReference type="RefSeq" id="WP_109644590.1">
    <property type="nucleotide sequence ID" value="NZ_QGGB01000002.1"/>
</dbReference>
<evidence type="ECO:0000256" key="1">
    <source>
        <dbReference type="SAM" id="SignalP"/>
    </source>
</evidence>
<dbReference type="OrthoDB" id="7567258at2"/>
<evidence type="ECO:0000313" key="3">
    <source>
        <dbReference type="EMBL" id="PWN07947.1"/>
    </source>
</evidence>
<dbReference type="Pfam" id="PF19780">
    <property type="entry name" value="DUF6265"/>
    <property type="match status" value="1"/>
</dbReference>
<organism evidence="3 4">
    <name type="scientific">Rhodohalobacter mucosus</name>
    <dbReference type="NCBI Taxonomy" id="2079485"/>
    <lineage>
        <taxon>Bacteria</taxon>
        <taxon>Pseudomonadati</taxon>
        <taxon>Balneolota</taxon>
        <taxon>Balneolia</taxon>
        <taxon>Balneolales</taxon>
        <taxon>Balneolaceae</taxon>
        <taxon>Rhodohalobacter</taxon>
    </lineage>
</organism>
<protein>
    <recommendedName>
        <fullName evidence="2">DUF6265 domain-containing protein</fullName>
    </recommendedName>
</protein>
<keyword evidence="4" id="KW-1185">Reference proteome</keyword>
<evidence type="ECO:0000259" key="2">
    <source>
        <dbReference type="Pfam" id="PF19780"/>
    </source>
</evidence>
<dbReference type="Proteomes" id="UP000245533">
    <property type="component" value="Unassembled WGS sequence"/>
</dbReference>
<gene>
    <name evidence="3" type="ORF">DDZ15_02750</name>
</gene>
<keyword evidence="1" id="KW-0732">Signal</keyword>